<feature type="compositionally biased region" description="Polar residues" evidence="1">
    <location>
        <begin position="695"/>
        <end position="708"/>
    </location>
</feature>
<feature type="region of interest" description="Disordered" evidence="1">
    <location>
        <begin position="206"/>
        <end position="228"/>
    </location>
</feature>
<organism evidence="3">
    <name type="scientific">Schistocephalus solidus</name>
    <name type="common">Tapeworm</name>
    <dbReference type="NCBI Taxonomy" id="70667"/>
    <lineage>
        <taxon>Eukaryota</taxon>
        <taxon>Metazoa</taxon>
        <taxon>Spiralia</taxon>
        <taxon>Lophotrochozoa</taxon>
        <taxon>Platyhelminthes</taxon>
        <taxon>Cestoda</taxon>
        <taxon>Eucestoda</taxon>
        <taxon>Diphyllobothriidea</taxon>
        <taxon>Diphyllobothriidae</taxon>
        <taxon>Schistocephalus</taxon>
    </lineage>
</organism>
<feature type="region of interest" description="Disordered" evidence="1">
    <location>
        <begin position="682"/>
        <end position="708"/>
    </location>
</feature>
<feature type="compositionally biased region" description="Polar residues" evidence="1">
    <location>
        <begin position="218"/>
        <end position="228"/>
    </location>
</feature>
<feature type="region of interest" description="Disordered" evidence="1">
    <location>
        <begin position="744"/>
        <end position="781"/>
    </location>
</feature>
<protein>
    <submittedName>
        <fullName evidence="3">Uncharacterized protein</fullName>
    </submittedName>
</protein>
<feature type="compositionally biased region" description="Low complexity" evidence="1">
    <location>
        <begin position="341"/>
        <end position="359"/>
    </location>
</feature>
<evidence type="ECO:0000256" key="2">
    <source>
        <dbReference type="SAM" id="Phobius"/>
    </source>
</evidence>
<feature type="region of interest" description="Disordered" evidence="1">
    <location>
        <begin position="636"/>
        <end position="661"/>
    </location>
</feature>
<name>A0A0X3NI68_SCHSO</name>
<proteinExistence type="predicted"/>
<evidence type="ECO:0000256" key="1">
    <source>
        <dbReference type="SAM" id="MobiDB-lite"/>
    </source>
</evidence>
<feature type="region of interest" description="Disordered" evidence="1">
    <location>
        <begin position="340"/>
        <end position="366"/>
    </location>
</feature>
<reference evidence="3" key="1">
    <citation type="submission" date="2016-01" db="EMBL/GenBank/DDBJ databases">
        <title>Reference transcriptome for the parasite Schistocephalus solidus: insights into the molecular evolution of parasitism.</title>
        <authorList>
            <person name="Hebert F.O."/>
            <person name="Grambauer S."/>
            <person name="Barber I."/>
            <person name="Landry C.R."/>
            <person name="Aubin-Horth N."/>
        </authorList>
    </citation>
    <scope>NUCLEOTIDE SEQUENCE</scope>
</reference>
<keyword evidence="2" id="KW-0812">Transmembrane</keyword>
<feature type="region of interest" description="Disordered" evidence="1">
    <location>
        <begin position="422"/>
        <end position="464"/>
    </location>
</feature>
<dbReference type="AlphaFoldDB" id="A0A0X3NI68"/>
<feature type="transmembrane region" description="Helical" evidence="2">
    <location>
        <begin position="79"/>
        <end position="102"/>
    </location>
</feature>
<keyword evidence="2" id="KW-0472">Membrane</keyword>
<dbReference type="EMBL" id="GEEE01024102">
    <property type="protein sequence ID" value="JAP39123.1"/>
    <property type="molecule type" value="Transcribed_RNA"/>
</dbReference>
<feature type="compositionally biased region" description="Basic and acidic residues" evidence="1">
    <location>
        <begin position="206"/>
        <end position="217"/>
    </location>
</feature>
<accession>A0A0X3NI68</accession>
<feature type="compositionally biased region" description="Low complexity" evidence="1">
    <location>
        <begin position="684"/>
        <end position="694"/>
    </location>
</feature>
<sequence>NGPYLTRCMVFISESSLDHACVLYSCTHTMLLGRRIFIDALAIVSAIWLLRPLSCGTAVNQTRHTEQKDDDGETLSPGAITGIVFGVAAGVVIIGFVLVACLRCHSSRMARRREKMIIPSTFDTDTHFHPSDFNRHSAFYDARSLGSSHSIDNAANYAAHIADQPPPTTFTVHASSLIPPRVNHSPRASKVTDAVTTLLDRVSNLRRGENQSIRETRQQQNLQAADLSNSPSVYPSLAGFVHQNPDVKEEAATVSPPAIPIVPAFECRQMFAVPGPAHVNQETPCETVAAVSVRQIQSFKSLFDATSTATSPPLQSPLAMVPTIRDLSIDTASPAAAAGITTPRFSTTSSSFETSTRPSVDSGGRRNISVSVREMTRRLFAAMLNHSVDEGEEAGQMDDIDGPQSTNIGVESSRRVFKSRAIGGCGGRRTGIRPGGHKTSNAFGSTSSLTSSRGGGGGGGAMNALSVSGISERLARRKNKQAKNRQSLNEGHYNVNAMGDAAEMDELDAPLDNDHFLHSLESAVFNGIYEHHAPKPPQTLYTHFDEVTAQGVDGGSTRNTTVGHFSDPHLLTSATGTSMLQAGDLGLLDVYGLGYVADECTARISYGKQHRLAPRRPFLPPGSPVIGFAFQQLRQQPSANSGVDGEAMQPRQVSGAGEHAEMGSVSTIATVLAPGATVHNDLNSSATGSSSSSSLNYQGESTPTPLCSDVSGLSSAAFSPAETLAPPLRGRPLPAPVARDLRPTRHIPQQATSPISLVGGATGSQMDSPPADSGHAGSSDAVEVGRPATLYDETDNYDFHFAFGGAVEEEESADPTLRLETFDSVDDSDLGAGGSSIDSASEMLPSKPLATVTTNRRRTLMHLRSPSMPGCALSPLLPACPGLTTTPGEVLQLPVSKRSLSVTHLIPLQQNESLALGSQLPARDRRWKSRAVKTWLSEDSWRNLPSTAALEPSSEVR</sequence>
<keyword evidence="2" id="KW-1133">Transmembrane helix</keyword>
<gene>
    <name evidence="3" type="ORF">TR114643</name>
</gene>
<feature type="non-terminal residue" evidence="3">
    <location>
        <position position="1"/>
    </location>
</feature>
<evidence type="ECO:0000313" key="3">
    <source>
        <dbReference type="EMBL" id="JAP39123.1"/>
    </source>
</evidence>